<evidence type="ECO:0000256" key="3">
    <source>
        <dbReference type="ARBA" id="ARBA00022989"/>
    </source>
</evidence>
<keyword evidence="4 7" id="KW-0472">Membrane</keyword>
<dbReference type="GO" id="GO:0016020">
    <property type="term" value="C:membrane"/>
    <property type="evidence" value="ECO:0007669"/>
    <property type="project" value="UniProtKB-SubCell"/>
</dbReference>
<protein>
    <submittedName>
        <fullName evidence="9">Molecular chaperone DnaJ</fullName>
    </submittedName>
</protein>
<keyword evidence="5" id="KW-0143">Chaperone</keyword>
<evidence type="ECO:0000256" key="2">
    <source>
        <dbReference type="ARBA" id="ARBA00022692"/>
    </source>
</evidence>
<evidence type="ECO:0000256" key="4">
    <source>
        <dbReference type="ARBA" id="ARBA00023136"/>
    </source>
</evidence>
<dbReference type="PANTHER" id="PTHR12763:SF28">
    <property type="entry name" value="GEO10507P1-RELATED"/>
    <property type="match status" value="1"/>
</dbReference>
<evidence type="ECO:0000256" key="6">
    <source>
        <dbReference type="ARBA" id="ARBA00038105"/>
    </source>
</evidence>
<evidence type="ECO:0000256" key="1">
    <source>
        <dbReference type="ARBA" id="ARBA00004167"/>
    </source>
</evidence>
<feature type="domain" description="J" evidence="8">
    <location>
        <begin position="196"/>
        <end position="252"/>
    </location>
</feature>
<dbReference type="Proteomes" id="UP000218172">
    <property type="component" value="Unassembled WGS sequence"/>
</dbReference>
<dbReference type="InterPro" id="IPR001623">
    <property type="entry name" value="DnaJ_domain"/>
</dbReference>
<evidence type="ECO:0000259" key="8">
    <source>
        <dbReference type="PROSITE" id="PS50076"/>
    </source>
</evidence>
<evidence type="ECO:0000313" key="9">
    <source>
        <dbReference type="EMBL" id="PCH59885.1"/>
    </source>
</evidence>
<comment type="caution">
    <text evidence="9">The sequence shown here is derived from an EMBL/GenBank/DDBJ whole genome shotgun (WGS) entry which is preliminary data.</text>
</comment>
<dbReference type="Gene3D" id="1.10.287.110">
    <property type="entry name" value="DnaJ domain"/>
    <property type="match status" value="1"/>
</dbReference>
<comment type="subcellular location">
    <subcellularLocation>
        <location evidence="1">Membrane</location>
        <topology evidence="1">Single-pass membrane protein</topology>
    </subcellularLocation>
</comment>
<keyword evidence="2 7" id="KW-0812">Transmembrane</keyword>
<evidence type="ECO:0000313" key="10">
    <source>
        <dbReference type="Proteomes" id="UP000218172"/>
    </source>
</evidence>
<dbReference type="PROSITE" id="PS50076">
    <property type="entry name" value="DNAJ_2"/>
    <property type="match status" value="1"/>
</dbReference>
<reference evidence="10" key="1">
    <citation type="submission" date="2017-08" db="EMBL/GenBank/DDBJ databases">
        <title>A dynamic microbial community with high functional redundancy inhabits the cold, oxic subseafloor aquifer.</title>
        <authorList>
            <person name="Tully B.J."/>
            <person name="Wheat C.G."/>
            <person name="Glazer B.T."/>
            <person name="Huber J.A."/>
        </authorList>
    </citation>
    <scope>NUCLEOTIDE SEQUENCE [LARGE SCALE GENOMIC DNA]</scope>
</reference>
<feature type="transmembrane region" description="Helical" evidence="7">
    <location>
        <begin position="59"/>
        <end position="82"/>
    </location>
</feature>
<dbReference type="InterPro" id="IPR036869">
    <property type="entry name" value="J_dom_sf"/>
</dbReference>
<proteinExistence type="inferred from homology"/>
<evidence type="ECO:0000256" key="7">
    <source>
        <dbReference type="SAM" id="Phobius"/>
    </source>
</evidence>
<organism evidence="9 10">
    <name type="scientific">SAR86 cluster bacterium</name>
    <dbReference type="NCBI Taxonomy" id="2030880"/>
    <lineage>
        <taxon>Bacteria</taxon>
        <taxon>Pseudomonadati</taxon>
        <taxon>Pseudomonadota</taxon>
        <taxon>Gammaproteobacteria</taxon>
        <taxon>SAR86 cluster</taxon>
    </lineage>
</organism>
<name>A0A2A4MID7_9GAMM</name>
<accession>A0A2A4MID7</accession>
<feature type="transmembrane region" description="Helical" evidence="7">
    <location>
        <begin position="6"/>
        <end position="23"/>
    </location>
</feature>
<keyword evidence="3 7" id="KW-1133">Transmembrane helix</keyword>
<dbReference type="AlphaFoldDB" id="A0A2A4MID7"/>
<gene>
    <name evidence="9" type="ORF">COC19_06585</name>
</gene>
<dbReference type="EMBL" id="NVQR01000105">
    <property type="protein sequence ID" value="PCH59885.1"/>
    <property type="molecule type" value="Genomic_DNA"/>
</dbReference>
<feature type="transmembrane region" description="Helical" evidence="7">
    <location>
        <begin position="35"/>
        <end position="53"/>
    </location>
</feature>
<dbReference type="SUPFAM" id="SSF46565">
    <property type="entry name" value="Chaperone J-domain"/>
    <property type="match status" value="1"/>
</dbReference>
<evidence type="ECO:0000256" key="5">
    <source>
        <dbReference type="ARBA" id="ARBA00023186"/>
    </source>
</evidence>
<dbReference type="CDD" id="cd06257">
    <property type="entry name" value="DnaJ"/>
    <property type="match status" value="1"/>
</dbReference>
<comment type="similarity">
    <text evidence="6">Belongs to the TIM14 family.</text>
</comment>
<sequence>MLLRLLFLIILPIIAYMALRSMTQRFSLSKQQFNIAFVLTIAVMGLLIMIAMGRIPVSFIFAPIGVGLTFMLRSLPTLLRLLPLWQMLKSKSAMASGRSSGQCSTIRTDYLLVELQHDSGVMDGSVLKGEFQGMQLSQLNLEQLLSLLQDCQKDADSFQVLEAYLDRSQSDWRESIDKGSANTSAIADDTMMTRNLALEILGLNEADNEQVSTEKVVKAHRSLMQKMHPDRGGSDYLAKKINAAKDYLVDKH</sequence>
<dbReference type="PANTHER" id="PTHR12763">
    <property type="match status" value="1"/>
</dbReference>